<dbReference type="AlphaFoldDB" id="A0A1Q3CS28"/>
<feature type="transmembrane region" description="Helical" evidence="1">
    <location>
        <begin position="23"/>
        <end position="41"/>
    </location>
</feature>
<keyword evidence="1" id="KW-0812">Transmembrane</keyword>
<dbReference type="Proteomes" id="UP000187406">
    <property type="component" value="Unassembled WGS sequence"/>
</dbReference>
<protein>
    <recommendedName>
        <fullName evidence="4">Transmembrane protein</fullName>
    </recommendedName>
</protein>
<evidence type="ECO:0000313" key="3">
    <source>
        <dbReference type="Proteomes" id="UP000187406"/>
    </source>
</evidence>
<accession>A0A1Q3CS28</accession>
<evidence type="ECO:0000256" key="1">
    <source>
        <dbReference type="SAM" id="Phobius"/>
    </source>
</evidence>
<organism evidence="2 3">
    <name type="scientific">Cephalotus follicularis</name>
    <name type="common">Albany pitcher plant</name>
    <dbReference type="NCBI Taxonomy" id="3775"/>
    <lineage>
        <taxon>Eukaryota</taxon>
        <taxon>Viridiplantae</taxon>
        <taxon>Streptophyta</taxon>
        <taxon>Embryophyta</taxon>
        <taxon>Tracheophyta</taxon>
        <taxon>Spermatophyta</taxon>
        <taxon>Magnoliopsida</taxon>
        <taxon>eudicotyledons</taxon>
        <taxon>Gunneridae</taxon>
        <taxon>Pentapetalae</taxon>
        <taxon>rosids</taxon>
        <taxon>fabids</taxon>
        <taxon>Oxalidales</taxon>
        <taxon>Cephalotaceae</taxon>
        <taxon>Cephalotus</taxon>
    </lineage>
</organism>
<dbReference type="InParanoid" id="A0A1Q3CS28"/>
<feature type="non-terminal residue" evidence="2">
    <location>
        <position position="1"/>
    </location>
</feature>
<keyword evidence="1" id="KW-1133">Transmembrane helix</keyword>
<keyword evidence="1" id="KW-0472">Membrane</keyword>
<dbReference type="GO" id="GO:0009941">
    <property type="term" value="C:chloroplast envelope"/>
    <property type="evidence" value="ECO:0007669"/>
    <property type="project" value="TreeGrafter"/>
</dbReference>
<evidence type="ECO:0000313" key="2">
    <source>
        <dbReference type="EMBL" id="GAV82848.1"/>
    </source>
</evidence>
<sequence>RRQHQCSKWCWAGAAVAWEILKAPAHLTVFFFYILFLSPLARKSIESIARKNTHTLSLSHPPFEALSLSLSKTLANSINKDSNNRNKKKRAMSLTSHHLFTNPCSRINLHFTKTPSASPPIISRHLTFHIPRHKHLFLNHPLNFTSKMLHRHHSPLNAHQSTTATRVNTCDLDSLLSIFEIICLISSTVIFIGFAVNFAIFGVKKTVSEAIVNNRDMLLGLVMLVGGVVVGALIRRRQWRRICREGGQSVNFVCRIEKLEEDLRNSATMIRVLSRQLEKLGIRFRVTRKTLKEPIAEAAALAQKNSEATRALAAQEDILEKELGEIQKVLLAMQEQQQKQLELIVAVAKSWKLWESQQDPIPEHEHGAIKSCKLAEGGTQMETTQTQGLVRSKGAININDRA</sequence>
<dbReference type="EMBL" id="BDDD01002728">
    <property type="protein sequence ID" value="GAV82848.1"/>
    <property type="molecule type" value="Genomic_DNA"/>
</dbReference>
<dbReference type="PANTHER" id="PTHR36408:SF1">
    <property type="entry name" value="TRANSMEMBRANE PROTEIN"/>
    <property type="match status" value="1"/>
</dbReference>
<dbReference type="PANTHER" id="PTHR36408">
    <property type="entry name" value="TRANSMEMBRANE PROTEIN"/>
    <property type="match status" value="1"/>
</dbReference>
<dbReference type="STRING" id="3775.A0A1Q3CS28"/>
<evidence type="ECO:0008006" key="4">
    <source>
        <dbReference type="Google" id="ProtNLM"/>
    </source>
</evidence>
<proteinExistence type="predicted"/>
<feature type="transmembrane region" description="Helical" evidence="1">
    <location>
        <begin position="175"/>
        <end position="201"/>
    </location>
</feature>
<dbReference type="FunCoup" id="A0A1Q3CS28">
    <property type="interactions" value="1539"/>
</dbReference>
<gene>
    <name evidence="2" type="ORF">CFOL_v3_26299</name>
</gene>
<feature type="transmembrane region" description="Helical" evidence="1">
    <location>
        <begin position="217"/>
        <end position="234"/>
    </location>
</feature>
<dbReference type="OrthoDB" id="2020732at2759"/>
<reference evidence="3" key="1">
    <citation type="submission" date="2016-04" db="EMBL/GenBank/DDBJ databases">
        <title>Cephalotus genome sequencing.</title>
        <authorList>
            <person name="Fukushima K."/>
            <person name="Hasebe M."/>
            <person name="Fang X."/>
        </authorList>
    </citation>
    <scope>NUCLEOTIDE SEQUENCE [LARGE SCALE GENOMIC DNA]</scope>
    <source>
        <strain evidence="3">cv. St1</strain>
    </source>
</reference>
<name>A0A1Q3CS28_CEPFO</name>
<comment type="caution">
    <text evidence="2">The sequence shown here is derived from an EMBL/GenBank/DDBJ whole genome shotgun (WGS) entry which is preliminary data.</text>
</comment>
<keyword evidence="3" id="KW-1185">Reference proteome</keyword>